<evidence type="ECO:0000256" key="5">
    <source>
        <dbReference type="ARBA" id="ARBA00022786"/>
    </source>
</evidence>
<evidence type="ECO:0000313" key="11">
    <source>
        <dbReference type="EMBL" id="OTG23749.1"/>
    </source>
</evidence>
<feature type="region of interest" description="Disordered" evidence="7">
    <location>
        <begin position="20"/>
        <end position="50"/>
    </location>
</feature>
<comment type="catalytic activity">
    <reaction evidence="1">
        <text>S-ubiquitinyl-[E2 ubiquitin-conjugating enzyme]-L-cysteine + [acceptor protein]-L-lysine = [E2 ubiquitin-conjugating enzyme]-L-cysteine + N(6)-ubiquitinyl-[acceptor protein]-L-lysine.</text>
        <dbReference type="EC" id="2.3.2.26"/>
    </reaction>
</comment>
<dbReference type="InterPro" id="IPR000626">
    <property type="entry name" value="Ubiquitin-like_dom"/>
</dbReference>
<dbReference type="Gramene" id="mRNA:HanXRQr2_Chr05g0192951">
    <property type="protein sequence ID" value="mRNA:HanXRQr2_Chr05g0192951"/>
    <property type="gene ID" value="HanXRQr2_Chr05g0192951"/>
</dbReference>
<dbReference type="FunCoup" id="A0A251UL14">
    <property type="interactions" value="2412"/>
</dbReference>
<dbReference type="EC" id="2.3.2.26" evidence="3"/>
<dbReference type="InterPro" id="IPR029071">
    <property type="entry name" value="Ubiquitin-like_domsf"/>
</dbReference>
<dbReference type="Gene3D" id="3.10.20.90">
    <property type="entry name" value="Phosphatidylinositol 3-kinase Catalytic Subunit, Chain A, domain 1"/>
    <property type="match status" value="1"/>
</dbReference>
<evidence type="ECO:0000256" key="4">
    <source>
        <dbReference type="ARBA" id="ARBA00022679"/>
    </source>
</evidence>
<dbReference type="EMBL" id="MNCJ02000320">
    <property type="protein sequence ID" value="KAF5804069.1"/>
    <property type="molecule type" value="Genomic_DNA"/>
</dbReference>
<comment type="pathway">
    <text evidence="2">Protein modification; protein ubiquitination.</text>
</comment>
<evidence type="ECO:0000259" key="8">
    <source>
        <dbReference type="PROSITE" id="PS50053"/>
    </source>
</evidence>
<dbReference type="SUPFAM" id="SSF56204">
    <property type="entry name" value="Hect, E3 ligase catalytic domain"/>
    <property type="match status" value="1"/>
</dbReference>
<proteinExistence type="predicted"/>
<dbReference type="PANTHER" id="PTHR11254">
    <property type="entry name" value="HECT DOMAIN UBIQUITIN-PROTEIN LIGASE"/>
    <property type="match status" value="1"/>
</dbReference>
<dbReference type="OMA" id="CDIQNDA"/>
<dbReference type="Pfam" id="PF00240">
    <property type="entry name" value="ubiquitin"/>
    <property type="match status" value="1"/>
</dbReference>
<evidence type="ECO:0000313" key="10">
    <source>
        <dbReference type="EMBL" id="KAF5804069.1"/>
    </source>
</evidence>
<dbReference type="SUPFAM" id="SSF54236">
    <property type="entry name" value="Ubiquitin-like"/>
    <property type="match status" value="1"/>
</dbReference>
<dbReference type="PROSITE" id="PS50053">
    <property type="entry name" value="UBIQUITIN_2"/>
    <property type="match status" value="1"/>
</dbReference>
<dbReference type="CDD" id="cd00078">
    <property type="entry name" value="HECTc"/>
    <property type="match status" value="1"/>
</dbReference>
<dbReference type="GO" id="GO:0061630">
    <property type="term" value="F:ubiquitin protein ligase activity"/>
    <property type="evidence" value="ECO:0000318"/>
    <property type="project" value="GO_Central"/>
</dbReference>
<dbReference type="GO" id="GO:0016874">
    <property type="term" value="F:ligase activity"/>
    <property type="evidence" value="ECO:0007669"/>
    <property type="project" value="UniProtKB-KW"/>
</dbReference>
<keyword evidence="4" id="KW-0808">Transferase</keyword>
<feature type="active site" description="Glycyl thioester intermediate" evidence="6">
    <location>
        <position position="815"/>
    </location>
</feature>
<keyword evidence="12" id="KW-1185">Reference proteome</keyword>
<keyword evidence="5 6" id="KW-0833">Ubl conjugation pathway</keyword>
<evidence type="ECO:0000313" key="12">
    <source>
        <dbReference type="Proteomes" id="UP000215914"/>
    </source>
</evidence>
<dbReference type="STRING" id="4232.A0A251UL14"/>
<keyword evidence="11" id="KW-0436">Ligase</keyword>
<dbReference type="Gene3D" id="3.30.2410.10">
    <property type="entry name" value="Hect, E3 ligase catalytic domain"/>
    <property type="match status" value="1"/>
</dbReference>
<sequence>MTLAEQQRIKRKLDDYVDDDLDLASSSSSSFVRMRKDDRNPNPQPQPQNPIQFFVRTISGGTTLVLRGYPHDTIELIHRKIHSATGIPIMDQRLIYCGKQLQSEHTLSHYRITNDAGLHLVARMRSTGHPLVWQLVDDLVSVICRACRGVVGQGASTSIKLKLTEFLNMLPTTDDHDHDDDHDHNHNHNHRDRSAAPYLDIFLSSSAPAALVMLYFSPHPGNKECALDSVQHFIKSLPRLIYSQFAPILLDFCKLLRRAAFHDDPLYKLCRTSLASMVHYINLATRNSNASSYNNMAIALPDIFPFMNELATKLSQDLVSSMESVSNSGPSSSDVHDFGAFLQPLRSAIIGHGTPLPVENSHNPWYSDEVGCLYTIFLDLLGKVQACLNRVEEHMKVRKEKGDGGWDQYLCILKELHHIAVLYQGAEDKFWMSLRCNKVSMCYLIVRYAKRGEDHKWILEHKELTDFASRRHLVMMLLPEVKDEYEELHEMLIDRSQLLAESFEYISGAEPGALRSGLFMEFKNEEATGPGVLREWFFLVCQAIFDPQNALFLVCPNDRRRFFPNPASKVDPMHLRYFKFAGRVIALALMHKMQVGIVFDRAFFLQLGGVDVCLEDIKDADPYLYSSCKQILDMDARAVDEDALGLTFVWEAEELGSMKLLELVPDGKLISVNSRNRKEYVDLLVKHRFVTSVAQQVTEFARGFTDIVTSEEIRKLCFKSLLLEDLDGMLHGSESPISVEDWKAHTEYNGYKCTDPQIKWFWKIVGEMTAEQRKVLLFFWTSVKYLPVEGFCGLASRLYIYKSGEGDRLPSSHTCFFRICFPAYPSMAVMQQRLNIITQQHVACSFGTW</sequence>
<dbReference type="InterPro" id="IPR000569">
    <property type="entry name" value="HECT_dom"/>
</dbReference>
<evidence type="ECO:0000256" key="3">
    <source>
        <dbReference type="ARBA" id="ARBA00012485"/>
    </source>
</evidence>
<dbReference type="GO" id="GO:0006511">
    <property type="term" value="P:ubiquitin-dependent protein catabolic process"/>
    <property type="evidence" value="ECO:0000318"/>
    <property type="project" value="GO_Central"/>
</dbReference>
<dbReference type="SMART" id="SM00119">
    <property type="entry name" value="HECTc"/>
    <property type="match status" value="1"/>
</dbReference>
<gene>
    <name evidence="11" type="primary">UPL5</name>
    <name evidence="11" type="ORF">HannXRQ_Chr05g0129121</name>
    <name evidence="10" type="ORF">HanXRQr2_Chr05g0192951</name>
</gene>
<reference evidence="10 12" key="1">
    <citation type="journal article" date="2017" name="Nature">
        <title>The sunflower genome provides insights into oil metabolism, flowering and Asterid evolution.</title>
        <authorList>
            <person name="Badouin H."/>
            <person name="Gouzy J."/>
            <person name="Grassa C.J."/>
            <person name="Murat F."/>
            <person name="Staton S.E."/>
            <person name="Cottret L."/>
            <person name="Lelandais-Briere C."/>
            <person name="Owens G.L."/>
            <person name="Carrere S."/>
            <person name="Mayjonade B."/>
            <person name="Legrand L."/>
            <person name="Gill N."/>
            <person name="Kane N.C."/>
            <person name="Bowers J.E."/>
            <person name="Hubner S."/>
            <person name="Bellec A."/>
            <person name="Berard A."/>
            <person name="Berges H."/>
            <person name="Blanchet N."/>
            <person name="Boniface M.C."/>
            <person name="Brunel D."/>
            <person name="Catrice O."/>
            <person name="Chaidir N."/>
            <person name="Claudel C."/>
            <person name="Donnadieu C."/>
            <person name="Faraut T."/>
            <person name="Fievet G."/>
            <person name="Helmstetter N."/>
            <person name="King M."/>
            <person name="Knapp S.J."/>
            <person name="Lai Z."/>
            <person name="Le Paslier M.C."/>
            <person name="Lippi Y."/>
            <person name="Lorenzon L."/>
            <person name="Mandel J.R."/>
            <person name="Marage G."/>
            <person name="Marchand G."/>
            <person name="Marquand E."/>
            <person name="Bret-Mestries E."/>
            <person name="Morien E."/>
            <person name="Nambeesan S."/>
            <person name="Nguyen T."/>
            <person name="Pegot-Espagnet P."/>
            <person name="Pouilly N."/>
            <person name="Raftis F."/>
            <person name="Sallet E."/>
            <person name="Schiex T."/>
            <person name="Thomas J."/>
            <person name="Vandecasteele C."/>
            <person name="Vares D."/>
            <person name="Vear F."/>
            <person name="Vautrin S."/>
            <person name="Crespi M."/>
            <person name="Mangin B."/>
            <person name="Burke J.M."/>
            <person name="Salse J."/>
            <person name="Munos S."/>
            <person name="Vincourt P."/>
            <person name="Rieseberg L.H."/>
            <person name="Langlade N.B."/>
        </authorList>
    </citation>
    <scope>NUCLEOTIDE SEQUENCE [LARGE SCALE GENOMIC DNA]</scope>
    <source>
        <strain evidence="12">cv. SF193</strain>
        <tissue evidence="10">Leaves</tissue>
    </source>
</reference>
<dbReference type="AlphaFoldDB" id="A0A251UL14"/>
<dbReference type="InParanoid" id="A0A251UL14"/>
<protein>
    <recommendedName>
        <fullName evidence="3">HECT-type E3 ubiquitin transferase</fullName>
        <ecNumber evidence="3">2.3.2.26</ecNumber>
    </recommendedName>
</protein>
<dbReference type="EMBL" id="CM007894">
    <property type="protein sequence ID" value="OTG23749.1"/>
    <property type="molecule type" value="Genomic_DNA"/>
</dbReference>
<evidence type="ECO:0000256" key="6">
    <source>
        <dbReference type="PROSITE-ProRule" id="PRU00104"/>
    </source>
</evidence>
<dbReference type="InterPro" id="IPR019956">
    <property type="entry name" value="Ubiquitin_dom"/>
</dbReference>
<dbReference type="PRINTS" id="PR00348">
    <property type="entry name" value="UBIQUITIN"/>
</dbReference>
<dbReference type="PROSITE" id="PS50237">
    <property type="entry name" value="HECT"/>
    <property type="match status" value="1"/>
</dbReference>
<dbReference type="FunFam" id="3.30.2410.10:FF:000020">
    <property type="entry name" value="E3 ubiquitin-protein ligase UPL5"/>
    <property type="match status" value="1"/>
</dbReference>
<evidence type="ECO:0000256" key="7">
    <source>
        <dbReference type="SAM" id="MobiDB-lite"/>
    </source>
</evidence>
<evidence type="ECO:0000256" key="1">
    <source>
        <dbReference type="ARBA" id="ARBA00000885"/>
    </source>
</evidence>
<evidence type="ECO:0000256" key="2">
    <source>
        <dbReference type="ARBA" id="ARBA00004906"/>
    </source>
</evidence>
<dbReference type="PANTHER" id="PTHR11254:SF424">
    <property type="entry name" value="E3 UBIQUITIN-PROTEIN LIGASE UPL5"/>
    <property type="match status" value="1"/>
</dbReference>
<dbReference type="Gene3D" id="3.30.2160.10">
    <property type="entry name" value="Hect, E3 ligase catalytic domain"/>
    <property type="match status" value="1"/>
</dbReference>
<dbReference type="GO" id="GO:0005737">
    <property type="term" value="C:cytoplasm"/>
    <property type="evidence" value="ECO:0000318"/>
    <property type="project" value="GO_Central"/>
</dbReference>
<dbReference type="Gene3D" id="3.90.1750.10">
    <property type="entry name" value="Hect, E3 ligase catalytic domains"/>
    <property type="match status" value="1"/>
</dbReference>
<dbReference type="SMART" id="SM00213">
    <property type="entry name" value="UBQ"/>
    <property type="match status" value="1"/>
</dbReference>
<dbReference type="InterPro" id="IPR050409">
    <property type="entry name" value="E3_ubiq-protein_ligase"/>
</dbReference>
<dbReference type="Proteomes" id="UP000215914">
    <property type="component" value="Chromosome 5"/>
</dbReference>
<accession>A0A251UL14</accession>
<reference evidence="10" key="3">
    <citation type="submission" date="2020-06" db="EMBL/GenBank/DDBJ databases">
        <title>Helianthus annuus Genome sequencing and assembly Release 2.</title>
        <authorList>
            <person name="Gouzy J."/>
            <person name="Langlade N."/>
            <person name="Munos S."/>
        </authorList>
    </citation>
    <scope>NUCLEOTIDE SEQUENCE</scope>
    <source>
        <tissue evidence="10">Leaves</tissue>
    </source>
</reference>
<dbReference type="InterPro" id="IPR035983">
    <property type="entry name" value="Hect_E3_ubiquitin_ligase"/>
</dbReference>
<reference evidence="11" key="2">
    <citation type="submission" date="2017-02" db="EMBL/GenBank/DDBJ databases">
        <title>Sunflower complete genome.</title>
        <authorList>
            <person name="Langlade N."/>
            <person name="Munos S."/>
        </authorList>
    </citation>
    <scope>NUCLEOTIDE SEQUENCE [LARGE SCALE GENOMIC DNA]</scope>
    <source>
        <tissue evidence="11">Leaves</tissue>
    </source>
</reference>
<dbReference type="Pfam" id="PF00632">
    <property type="entry name" value="HECT"/>
    <property type="match status" value="1"/>
</dbReference>
<feature type="domain" description="HECT" evidence="9">
    <location>
        <begin position="510"/>
        <end position="849"/>
    </location>
</feature>
<organism evidence="11 12">
    <name type="scientific">Helianthus annuus</name>
    <name type="common">Common sunflower</name>
    <dbReference type="NCBI Taxonomy" id="4232"/>
    <lineage>
        <taxon>Eukaryota</taxon>
        <taxon>Viridiplantae</taxon>
        <taxon>Streptophyta</taxon>
        <taxon>Embryophyta</taxon>
        <taxon>Tracheophyta</taxon>
        <taxon>Spermatophyta</taxon>
        <taxon>Magnoliopsida</taxon>
        <taxon>eudicotyledons</taxon>
        <taxon>Gunneridae</taxon>
        <taxon>Pentapetalae</taxon>
        <taxon>asterids</taxon>
        <taxon>campanulids</taxon>
        <taxon>Asterales</taxon>
        <taxon>Asteraceae</taxon>
        <taxon>Asteroideae</taxon>
        <taxon>Heliantheae alliance</taxon>
        <taxon>Heliantheae</taxon>
        <taxon>Helianthus</taxon>
    </lineage>
</organism>
<dbReference type="OrthoDB" id="8068875at2759"/>
<feature type="domain" description="Ubiquitin-like" evidence="8">
    <location>
        <begin position="51"/>
        <end position="127"/>
    </location>
</feature>
<name>A0A251UL14_HELAN</name>
<evidence type="ECO:0000259" key="9">
    <source>
        <dbReference type="PROSITE" id="PS50237"/>
    </source>
</evidence>